<feature type="chain" id="PRO_5026139620" evidence="1">
    <location>
        <begin position="31"/>
        <end position="215"/>
    </location>
</feature>
<comment type="caution">
    <text evidence="2">The sequence shown here is derived from an EMBL/GenBank/DDBJ whole genome shotgun (WGS) entry which is preliminary data.</text>
</comment>
<protein>
    <submittedName>
        <fullName evidence="2">Uncharacterized protein</fullName>
    </submittedName>
</protein>
<evidence type="ECO:0000256" key="1">
    <source>
        <dbReference type="SAM" id="SignalP"/>
    </source>
</evidence>
<name>A0A6G0TU80_APHGL</name>
<organism evidence="2 3">
    <name type="scientific">Aphis glycines</name>
    <name type="common">Soybean aphid</name>
    <dbReference type="NCBI Taxonomy" id="307491"/>
    <lineage>
        <taxon>Eukaryota</taxon>
        <taxon>Metazoa</taxon>
        <taxon>Ecdysozoa</taxon>
        <taxon>Arthropoda</taxon>
        <taxon>Hexapoda</taxon>
        <taxon>Insecta</taxon>
        <taxon>Pterygota</taxon>
        <taxon>Neoptera</taxon>
        <taxon>Paraneoptera</taxon>
        <taxon>Hemiptera</taxon>
        <taxon>Sternorrhyncha</taxon>
        <taxon>Aphidomorpha</taxon>
        <taxon>Aphidoidea</taxon>
        <taxon>Aphididae</taxon>
        <taxon>Aphidini</taxon>
        <taxon>Aphis</taxon>
        <taxon>Aphis</taxon>
    </lineage>
</organism>
<accession>A0A6G0TU80</accession>
<keyword evidence="1" id="KW-0732">Signal</keyword>
<sequence>MGGAPFNLLNAEIKLLVGLLLCHYKHLIFAEQTNYLILDKKSIKNKILKTILQKYLHQLNKKFRKIELCKTEKLDLMEIKFVLISFDEATDENDIHIIKIAIVVVFVINRDTLKKFMNNFEFRGLSVGGHRELRHTMTDVVYVSPSWHFITTICIQYYNIVGDASKILQITSKWLIKRFDIAIKIGPRVTENVRYFLRKKKESISIVLLFENSIV</sequence>
<keyword evidence="3" id="KW-1185">Reference proteome</keyword>
<dbReference type="Proteomes" id="UP000475862">
    <property type="component" value="Unassembled WGS sequence"/>
</dbReference>
<proteinExistence type="predicted"/>
<reference evidence="2 3" key="1">
    <citation type="submission" date="2019-08" db="EMBL/GenBank/DDBJ databases">
        <title>The genome of the soybean aphid Biotype 1, its phylome, world population structure and adaptation to the North American continent.</title>
        <authorList>
            <person name="Giordano R."/>
            <person name="Donthu R.K."/>
            <person name="Hernandez A.G."/>
            <person name="Wright C.L."/>
            <person name="Zimin A.V."/>
        </authorList>
    </citation>
    <scope>NUCLEOTIDE SEQUENCE [LARGE SCALE GENOMIC DNA]</scope>
    <source>
        <tissue evidence="2">Whole aphids</tissue>
    </source>
</reference>
<gene>
    <name evidence="2" type="ORF">AGLY_005763</name>
</gene>
<dbReference type="AlphaFoldDB" id="A0A6G0TU80"/>
<evidence type="ECO:0000313" key="3">
    <source>
        <dbReference type="Proteomes" id="UP000475862"/>
    </source>
</evidence>
<dbReference type="EMBL" id="VYZN01000016">
    <property type="protein sequence ID" value="KAE9538664.1"/>
    <property type="molecule type" value="Genomic_DNA"/>
</dbReference>
<evidence type="ECO:0000313" key="2">
    <source>
        <dbReference type="EMBL" id="KAE9538664.1"/>
    </source>
</evidence>
<feature type="signal peptide" evidence="1">
    <location>
        <begin position="1"/>
        <end position="30"/>
    </location>
</feature>